<reference evidence="3" key="1">
    <citation type="submission" date="2015-10" db="EMBL/GenBank/DDBJ databases">
        <title>Niche specialization of a soil ammonia-oxidizing archaeon, Candidatus Nitrosocosmicus oleophilus.</title>
        <authorList>
            <person name="Jung M.-Y."/>
            <person name="Rhee S.-K."/>
        </authorList>
    </citation>
    <scope>NUCLEOTIDE SEQUENCE [LARGE SCALE GENOMIC DNA]</scope>
    <source>
        <strain evidence="3">MY3</strain>
    </source>
</reference>
<evidence type="ECO:0000313" key="3">
    <source>
        <dbReference type="Proteomes" id="UP000058925"/>
    </source>
</evidence>
<dbReference type="GeneID" id="60421979"/>
<dbReference type="OrthoDB" id="11496at2157"/>
<dbReference type="AlphaFoldDB" id="A0A654LYY3"/>
<dbReference type="Proteomes" id="UP000058925">
    <property type="component" value="Chromosome"/>
</dbReference>
<evidence type="ECO:0000313" key="2">
    <source>
        <dbReference type="EMBL" id="ALI36197.1"/>
    </source>
</evidence>
<organism evidence="2 3">
    <name type="scientific">Candidatus Nitrosocosmicus oleophilus</name>
    <dbReference type="NCBI Taxonomy" id="1353260"/>
    <lineage>
        <taxon>Archaea</taxon>
        <taxon>Nitrososphaerota</taxon>
        <taxon>Nitrososphaeria</taxon>
        <taxon>Nitrososphaerales</taxon>
        <taxon>Nitrososphaeraceae</taxon>
        <taxon>Candidatus Nitrosocosmicus</taxon>
    </lineage>
</organism>
<gene>
    <name evidence="2" type="ORF">NMY3_01995</name>
</gene>
<dbReference type="EMBL" id="CP012850">
    <property type="protein sequence ID" value="ALI36197.1"/>
    <property type="molecule type" value="Genomic_DNA"/>
</dbReference>
<evidence type="ECO:0000259" key="1">
    <source>
        <dbReference type="Pfam" id="PF26485"/>
    </source>
</evidence>
<dbReference type="RefSeq" id="WP_196815511.1">
    <property type="nucleotide sequence ID" value="NZ_CP012850.1"/>
</dbReference>
<dbReference type="KEGG" id="taa:NMY3_01995"/>
<dbReference type="Pfam" id="PF26485">
    <property type="entry name" value="DUF8156"/>
    <property type="match status" value="1"/>
</dbReference>
<keyword evidence="3" id="KW-1185">Reference proteome</keyword>
<proteinExistence type="predicted"/>
<protein>
    <recommendedName>
        <fullName evidence="1">DUF8156 domain-containing protein</fullName>
    </recommendedName>
</protein>
<feature type="domain" description="DUF8156" evidence="1">
    <location>
        <begin position="7"/>
        <end position="104"/>
    </location>
</feature>
<accession>A0A654LYY3</accession>
<dbReference type="InterPro" id="IPR058469">
    <property type="entry name" value="DUF8156"/>
</dbReference>
<name>A0A654LYY3_9ARCH</name>
<sequence length="199" mass="23321">MTYANQMGRSIPSFRHLIEIEKLNWSEFKIELLTKNDKEAFNTIFENAKLYTQYLSNANRPLPIEPIMMGALFHNFKTLLNLNSENKLSEDSIERKIAELEREKPLAKMLFDKTCERWSGLLYSVHRDDREHLLRMLTDCCHSLDEGVAKMLIDKVSENSISVLFLFSLVLQNQKLINRIKESSDKKIKDDVNLLDFIH</sequence>